<dbReference type="CDD" id="cd23321">
    <property type="entry name" value="beta-trefoil_FGF22"/>
    <property type="match status" value="1"/>
</dbReference>
<accession>A0A8D2JIY6</accession>
<reference evidence="4" key="2">
    <citation type="submission" date="2025-09" db="UniProtKB">
        <authorList>
            <consortium name="Ensembl"/>
        </authorList>
    </citation>
    <scope>IDENTIFICATION</scope>
</reference>
<organism evidence="4 5">
    <name type="scientific">Varanus komodoensis</name>
    <name type="common">Komodo dragon</name>
    <dbReference type="NCBI Taxonomy" id="61221"/>
    <lineage>
        <taxon>Eukaryota</taxon>
        <taxon>Metazoa</taxon>
        <taxon>Chordata</taxon>
        <taxon>Craniata</taxon>
        <taxon>Vertebrata</taxon>
        <taxon>Euteleostomi</taxon>
        <taxon>Lepidosauria</taxon>
        <taxon>Squamata</taxon>
        <taxon>Bifurcata</taxon>
        <taxon>Unidentata</taxon>
        <taxon>Episquamata</taxon>
        <taxon>Toxicofera</taxon>
        <taxon>Anguimorpha</taxon>
        <taxon>Paleoanguimorpha</taxon>
        <taxon>Varanoidea</taxon>
        <taxon>Varanidae</taxon>
        <taxon>Varanus</taxon>
    </lineage>
</organism>
<keyword evidence="5" id="KW-1185">Reference proteome</keyword>
<comment type="similarity">
    <text evidence="1 3">Belongs to the heparin-binding growth factors family.</text>
</comment>
<dbReference type="Pfam" id="PF00167">
    <property type="entry name" value="FGF"/>
    <property type="match status" value="1"/>
</dbReference>
<evidence type="ECO:0000256" key="1">
    <source>
        <dbReference type="ARBA" id="ARBA00007936"/>
    </source>
</evidence>
<dbReference type="PRINTS" id="PR00262">
    <property type="entry name" value="IL1HBGF"/>
</dbReference>
<dbReference type="SUPFAM" id="SSF50353">
    <property type="entry name" value="Cytokine"/>
    <property type="match status" value="1"/>
</dbReference>
<dbReference type="FunFam" id="2.80.10.50:FF:000004">
    <property type="entry name" value="Fibroblast growth factor"/>
    <property type="match status" value="1"/>
</dbReference>
<evidence type="ECO:0000313" key="5">
    <source>
        <dbReference type="Proteomes" id="UP000694545"/>
    </source>
</evidence>
<name>A0A8D2JIY6_VARKO</name>
<dbReference type="PRINTS" id="PR00263">
    <property type="entry name" value="HBGFFGF"/>
</dbReference>
<sequence length="201" mass="23205">MKMQPTLLLQGRRKNINSCYISPSCHLGQLPRLMQSWFSLFPSLPSTTSGQSWRPASGRSIRSYPHLRGDVRWRRLYSPNHFFLSIDDNGKVKGTYQRENTNSVVDIRSVHRGTVAIRSIHSGFYVAMNRKGRVYGTKSYSPNCKFKERIEENGYNTYASLHWHHQGRPMFLSLDGRGAPRQGTKTRRQHLSTHFLPLLVT</sequence>
<dbReference type="PANTHER" id="PTHR11486">
    <property type="entry name" value="FIBROBLAST GROWTH FACTOR"/>
    <property type="match status" value="1"/>
</dbReference>
<dbReference type="InterPro" id="IPR002209">
    <property type="entry name" value="Fibroblast_GF_fam"/>
</dbReference>
<evidence type="ECO:0000256" key="3">
    <source>
        <dbReference type="RuleBase" id="RU049442"/>
    </source>
</evidence>
<dbReference type="OMA" id="HCPNSIV"/>
<dbReference type="SMART" id="SM00442">
    <property type="entry name" value="FGF"/>
    <property type="match status" value="1"/>
</dbReference>
<keyword evidence="2" id="KW-0339">Growth factor</keyword>
<reference evidence="4" key="1">
    <citation type="submission" date="2025-08" db="UniProtKB">
        <authorList>
            <consortium name="Ensembl"/>
        </authorList>
    </citation>
    <scope>IDENTIFICATION</scope>
</reference>
<proteinExistence type="inferred from homology"/>
<evidence type="ECO:0000256" key="2">
    <source>
        <dbReference type="ARBA" id="ARBA00023030"/>
    </source>
</evidence>
<dbReference type="InterPro" id="IPR008996">
    <property type="entry name" value="IL1/FGF"/>
</dbReference>
<dbReference type="Ensembl" id="ENSVKKT00000010175.1">
    <property type="protein sequence ID" value="ENSVKKP00000009927.1"/>
    <property type="gene ID" value="ENSVKKG00000007015.1"/>
</dbReference>
<dbReference type="AlphaFoldDB" id="A0A8D2JIY6"/>
<dbReference type="GO" id="GO:0008083">
    <property type="term" value="F:growth factor activity"/>
    <property type="evidence" value="ECO:0007669"/>
    <property type="project" value="UniProtKB-KW"/>
</dbReference>
<protein>
    <recommendedName>
        <fullName evidence="3">Fibroblast growth factor</fullName>
        <shortName evidence="3">FGF</shortName>
    </recommendedName>
</protein>
<dbReference type="Gene3D" id="2.80.10.50">
    <property type="match status" value="1"/>
</dbReference>
<dbReference type="Proteomes" id="UP000694545">
    <property type="component" value="Unplaced"/>
</dbReference>
<evidence type="ECO:0000313" key="4">
    <source>
        <dbReference type="Ensembl" id="ENSVKKP00000009927.1"/>
    </source>
</evidence>